<keyword evidence="1" id="KW-0472">Membrane</keyword>
<evidence type="ECO:0000313" key="3">
    <source>
        <dbReference type="Proteomes" id="UP000501076"/>
    </source>
</evidence>
<feature type="transmembrane region" description="Helical" evidence="1">
    <location>
        <begin position="69"/>
        <end position="88"/>
    </location>
</feature>
<gene>
    <name evidence="2" type="ORF">FDZ14_16670</name>
</gene>
<protein>
    <submittedName>
        <fullName evidence="2">Uncharacterized protein</fullName>
    </submittedName>
</protein>
<dbReference type="AlphaFoldDB" id="A0A6M6DY17"/>
<dbReference type="Proteomes" id="UP000501076">
    <property type="component" value="Chromosome"/>
</dbReference>
<keyword evidence="1" id="KW-1133">Transmembrane helix</keyword>
<name>A0A6M6DY17_PRIMG</name>
<evidence type="ECO:0000313" key="2">
    <source>
        <dbReference type="EMBL" id="QJX79821.1"/>
    </source>
</evidence>
<dbReference type="EMBL" id="CP045272">
    <property type="protein sequence ID" value="QJX79821.1"/>
    <property type="molecule type" value="Genomic_DNA"/>
</dbReference>
<proteinExistence type="predicted"/>
<reference evidence="2 3" key="1">
    <citation type="submission" date="2019-10" db="EMBL/GenBank/DDBJ databases">
        <title>Complete genome sequences for adaption low water activity.</title>
        <authorList>
            <person name="Zhao L."/>
            <person name="Zhong J."/>
        </authorList>
    </citation>
    <scope>NUCLEOTIDE SEQUENCE [LARGE SCALE GENOMIC DNA]</scope>
    <source>
        <strain evidence="2 3">FDU301</strain>
    </source>
</reference>
<feature type="transmembrane region" description="Helical" evidence="1">
    <location>
        <begin position="25"/>
        <end position="49"/>
    </location>
</feature>
<keyword evidence="1" id="KW-0812">Transmembrane</keyword>
<organism evidence="2 3">
    <name type="scientific">Priestia megaterium</name>
    <name type="common">Bacillus megaterium</name>
    <dbReference type="NCBI Taxonomy" id="1404"/>
    <lineage>
        <taxon>Bacteria</taxon>
        <taxon>Bacillati</taxon>
        <taxon>Bacillota</taxon>
        <taxon>Bacilli</taxon>
        <taxon>Bacillales</taxon>
        <taxon>Bacillaceae</taxon>
        <taxon>Priestia</taxon>
    </lineage>
</organism>
<accession>A0A6M6DY17</accession>
<sequence>MAKRERVICCSPSFQNRVIHAVMRIFYYDVFFVILQRKALINTVIFLTPRSSIYHDLTYSMKLFYLKEWFRFARIGGIFYYNTSLLLLV</sequence>
<evidence type="ECO:0000256" key="1">
    <source>
        <dbReference type="SAM" id="Phobius"/>
    </source>
</evidence>